<evidence type="ECO:0000313" key="2">
    <source>
        <dbReference type="EMBL" id="MEN9059917.1"/>
    </source>
</evidence>
<dbReference type="EMBL" id="JBDNCH010000002">
    <property type="protein sequence ID" value="MEN9059917.1"/>
    <property type="molecule type" value="Genomic_DNA"/>
</dbReference>
<organism evidence="2 3">
    <name type="scientific">Ponticoccus litoralis</name>
    <dbReference type="NCBI Taxonomy" id="422297"/>
    <lineage>
        <taxon>Bacteria</taxon>
        <taxon>Pseudomonadati</taxon>
        <taxon>Pseudomonadota</taxon>
        <taxon>Alphaproteobacteria</taxon>
        <taxon>Rhodobacterales</taxon>
        <taxon>Roseobacteraceae</taxon>
        <taxon>Ponticoccus</taxon>
    </lineage>
</organism>
<sequence length="468" mass="46984">MPFQSLARQTAALCLLALPVVAQETLVVTTVADSGEGSLRAALEQASGQEAPATIVIFAEGDIAIEDTLTYSGQAPLSLFGNATRITAQRDVTLLSLTGGADLYMRNIRLEGPGGWDLENRSAGPAGKGLFVALSVDQTGSLSVELENVQVTGTAGHGIHVTDCLRAEDCGADAGGQDGSAASILLRMNGAEVLGAGRGALGADGLRVEERGDGGITLLLNNVRFAENGGNGIALDEGQGGDVVLRSSGSAFETNGGYCDPDRLAPFLPDPPGASFDPGAMARDAIPGAVGGSPEDACFERRVALHGDGSVADYAFALKAGDGVEIHEAGSGAIHALIERAGVIGNFGAGLDFAETGGGDIRSTLIGTFARDNAGDAYGHRETGPGAVTGALAGAVAEGNGGRGFVFAEEGAGDLTVTGYRLRSQYNNGEGPGVEALQLGAGTGAVTLGQSQISDGVEGDGVAVTLDE</sequence>
<gene>
    <name evidence="2" type="ORF">ABFB10_01610</name>
</gene>
<keyword evidence="1" id="KW-0732">Signal</keyword>
<proteinExistence type="predicted"/>
<dbReference type="AlphaFoldDB" id="A0AAW9SAV2"/>
<feature type="signal peptide" evidence="1">
    <location>
        <begin position="1"/>
        <end position="22"/>
    </location>
</feature>
<name>A0AAW9SAV2_9RHOB</name>
<evidence type="ECO:0000256" key="1">
    <source>
        <dbReference type="SAM" id="SignalP"/>
    </source>
</evidence>
<dbReference type="RefSeq" id="WP_347165051.1">
    <property type="nucleotide sequence ID" value="NZ_JBDNCH010000002.1"/>
</dbReference>
<dbReference type="Gene3D" id="2.160.20.10">
    <property type="entry name" value="Single-stranded right-handed beta-helix, Pectin lyase-like"/>
    <property type="match status" value="1"/>
</dbReference>
<reference evidence="2 3" key="1">
    <citation type="submission" date="2024-05" db="EMBL/GenBank/DDBJ databases">
        <title>Genome sequence of Ponticoccus litoralis KCCM 90028.</title>
        <authorList>
            <person name="Kim J.M."/>
            <person name="Lee J.K."/>
            <person name="Choi B.J."/>
            <person name="Bayburt H."/>
            <person name="Baek J.H."/>
            <person name="Jeon C.O."/>
        </authorList>
    </citation>
    <scope>NUCLEOTIDE SEQUENCE [LARGE SCALE GENOMIC DNA]</scope>
    <source>
        <strain evidence="2 3">KCCM 90028</strain>
    </source>
</reference>
<evidence type="ECO:0000313" key="3">
    <source>
        <dbReference type="Proteomes" id="UP001428774"/>
    </source>
</evidence>
<keyword evidence="3" id="KW-1185">Reference proteome</keyword>
<dbReference type="InterPro" id="IPR012334">
    <property type="entry name" value="Pectin_lyas_fold"/>
</dbReference>
<protein>
    <submittedName>
        <fullName evidence="2">Uncharacterized protein</fullName>
    </submittedName>
</protein>
<dbReference type="SUPFAM" id="SSF51126">
    <property type="entry name" value="Pectin lyase-like"/>
    <property type="match status" value="1"/>
</dbReference>
<feature type="chain" id="PRO_5043914478" evidence="1">
    <location>
        <begin position="23"/>
        <end position="468"/>
    </location>
</feature>
<dbReference type="InterPro" id="IPR011050">
    <property type="entry name" value="Pectin_lyase_fold/virulence"/>
</dbReference>
<dbReference type="Proteomes" id="UP001428774">
    <property type="component" value="Unassembled WGS sequence"/>
</dbReference>
<comment type="caution">
    <text evidence="2">The sequence shown here is derived from an EMBL/GenBank/DDBJ whole genome shotgun (WGS) entry which is preliminary data.</text>
</comment>
<accession>A0AAW9SAV2</accession>